<name>A0ABT8RFS3_9BACT</name>
<dbReference type="Gene3D" id="3.60.20.10">
    <property type="entry name" value="Glutamine Phosphoribosylpyrophosphate, subunit 1, domain 1"/>
    <property type="match status" value="1"/>
</dbReference>
<dbReference type="Proteomes" id="UP001168528">
    <property type="component" value="Unassembled WGS sequence"/>
</dbReference>
<feature type="signal peptide" evidence="1">
    <location>
        <begin position="1"/>
        <end position="19"/>
    </location>
</feature>
<dbReference type="EMBL" id="JAUKPO010000039">
    <property type="protein sequence ID" value="MDO1450961.1"/>
    <property type="molecule type" value="Genomic_DNA"/>
</dbReference>
<dbReference type="PANTHER" id="PTHR39328">
    <property type="entry name" value="BLL2871 PROTEIN"/>
    <property type="match status" value="1"/>
</dbReference>
<dbReference type="RefSeq" id="WP_302041761.1">
    <property type="nucleotide sequence ID" value="NZ_JAUKPO010000039.1"/>
</dbReference>
<dbReference type="InterPro" id="IPR029055">
    <property type="entry name" value="Ntn_hydrolases_N"/>
</dbReference>
<comment type="caution">
    <text evidence="2">The sequence shown here is derived from an EMBL/GenBank/DDBJ whole genome shotgun (WGS) entry which is preliminary data.</text>
</comment>
<keyword evidence="1" id="KW-0732">Signal</keyword>
<dbReference type="SUPFAM" id="SSF56235">
    <property type="entry name" value="N-terminal nucleophile aminohydrolases (Ntn hydrolases)"/>
    <property type="match status" value="1"/>
</dbReference>
<proteinExistence type="predicted"/>
<dbReference type="InterPro" id="IPR010430">
    <property type="entry name" value="DUF1028"/>
</dbReference>
<organism evidence="2 3">
    <name type="scientific">Rhodocytophaga aerolata</name>
    <dbReference type="NCBI Taxonomy" id="455078"/>
    <lineage>
        <taxon>Bacteria</taxon>
        <taxon>Pseudomonadati</taxon>
        <taxon>Bacteroidota</taxon>
        <taxon>Cytophagia</taxon>
        <taxon>Cytophagales</taxon>
        <taxon>Rhodocytophagaceae</taxon>
        <taxon>Rhodocytophaga</taxon>
    </lineage>
</organism>
<keyword evidence="3" id="KW-1185">Reference proteome</keyword>
<accession>A0ABT8RFS3</accession>
<sequence length="237" mass="25439">MKYAAILLLLLAYPFSALATWSIIMADPISKKIGIAGASCTYNCYGIGKIVPGKGAIVVQAMSNKWAREKGVHMLLADASPQEIIDALTDSMYDPEQQQYGVVSLLYVTAPRTYTGSATHPFQGTLTAPGVAIQGNTLATEQVVQAIMKAVVQGQQNQLPLEEILMLALEAGSAAGGDKRCGEQRATSAFLMVANLMDKPKRVSLDLQFFGQKKGGMNAVTLLRGKYEKWKSKHGGL</sequence>
<protein>
    <submittedName>
        <fullName evidence="2">DUF1028 domain-containing protein</fullName>
    </submittedName>
</protein>
<feature type="chain" id="PRO_5047296173" evidence="1">
    <location>
        <begin position="20"/>
        <end position="237"/>
    </location>
</feature>
<evidence type="ECO:0000256" key="1">
    <source>
        <dbReference type="SAM" id="SignalP"/>
    </source>
</evidence>
<evidence type="ECO:0000313" key="2">
    <source>
        <dbReference type="EMBL" id="MDO1450961.1"/>
    </source>
</evidence>
<dbReference type="Pfam" id="PF06267">
    <property type="entry name" value="DUF1028"/>
    <property type="match status" value="1"/>
</dbReference>
<evidence type="ECO:0000313" key="3">
    <source>
        <dbReference type="Proteomes" id="UP001168528"/>
    </source>
</evidence>
<gene>
    <name evidence="2" type="ORF">Q0590_32100</name>
</gene>
<reference evidence="2" key="1">
    <citation type="submission" date="2023-07" db="EMBL/GenBank/DDBJ databases">
        <title>The genome sequence of Rhodocytophaga aerolata KACC 12507.</title>
        <authorList>
            <person name="Zhang X."/>
        </authorList>
    </citation>
    <scope>NUCLEOTIDE SEQUENCE</scope>
    <source>
        <strain evidence="2">KACC 12507</strain>
    </source>
</reference>
<dbReference type="PANTHER" id="PTHR39328:SF1">
    <property type="entry name" value="BLL2871 PROTEIN"/>
    <property type="match status" value="1"/>
</dbReference>